<evidence type="ECO:0000313" key="3">
    <source>
        <dbReference type="EMBL" id="OIN55898.1"/>
    </source>
</evidence>
<dbReference type="InterPro" id="IPR025665">
    <property type="entry name" value="Beta-barrel_OMP_2"/>
</dbReference>
<organism evidence="3 4">
    <name type="scientific">Arsenicibacter rosenii</name>
    <dbReference type="NCBI Taxonomy" id="1750698"/>
    <lineage>
        <taxon>Bacteria</taxon>
        <taxon>Pseudomonadati</taxon>
        <taxon>Bacteroidota</taxon>
        <taxon>Cytophagia</taxon>
        <taxon>Cytophagales</taxon>
        <taxon>Spirosomataceae</taxon>
        <taxon>Arsenicibacter</taxon>
    </lineage>
</organism>
<reference evidence="3 4" key="1">
    <citation type="submission" date="2016-10" db="EMBL/GenBank/DDBJ databases">
        <title>Arsenicibacter rosenii gen. nov., sp. nov., an efficient arsenic-methylating bacterium isolated from an arsenic-contaminated paddy soil.</title>
        <authorList>
            <person name="Huang K."/>
        </authorList>
    </citation>
    <scope>NUCLEOTIDE SEQUENCE [LARGE SCALE GENOMIC DNA]</scope>
    <source>
        <strain evidence="3 4">SM-1</strain>
    </source>
</reference>
<feature type="compositionally biased region" description="Low complexity" evidence="1">
    <location>
        <begin position="75"/>
        <end position="101"/>
    </location>
</feature>
<gene>
    <name evidence="3" type="ORF">BLX24_27495</name>
</gene>
<evidence type="ECO:0000313" key="4">
    <source>
        <dbReference type="Proteomes" id="UP000181790"/>
    </source>
</evidence>
<dbReference type="Pfam" id="PF13568">
    <property type="entry name" value="OMP_b-brl_2"/>
    <property type="match status" value="1"/>
</dbReference>
<keyword evidence="4" id="KW-1185">Reference proteome</keyword>
<comment type="caution">
    <text evidence="3">The sequence shown here is derived from an EMBL/GenBank/DDBJ whole genome shotgun (WGS) entry which is preliminary data.</text>
</comment>
<name>A0A1S2VD97_9BACT</name>
<proteinExistence type="predicted"/>
<feature type="domain" description="Outer membrane protein beta-barrel" evidence="2">
    <location>
        <begin position="117"/>
        <end position="279"/>
    </location>
</feature>
<sequence>MSGSLVVAQTTPAKKTTTTTTKPTSATSTKPAGSVTKPASTAPAAAPATTTTSGEPSENRLQKMYDEYHGVNQSKPGSTATTPAKTGTTGKPAGRPAATTPAPAPAPTAVAMSDDEAGFHIGFRAGASYLLPLESVDGAKLGSEVGYVGGLVLNFGRGIFSFQPEINYSQQKIKATATGTNLDLSVTGIENRIEVPLLLKFSFGDPAATRFFVNVGPYGAYALSGRTKGSILGVPYDEKVTFNGSEGRISYGAAGGLGVALPLGPGHLTVEARALYHIGDNSPKATTPTSPTEDPSTIKRALLQGTIGYIIPIGGR</sequence>
<feature type="compositionally biased region" description="Low complexity" evidence="1">
    <location>
        <begin position="10"/>
        <end position="53"/>
    </location>
</feature>
<protein>
    <recommendedName>
        <fullName evidence="2">Outer membrane protein beta-barrel domain-containing protein</fullName>
    </recommendedName>
</protein>
<accession>A0A1S2VD97</accession>
<dbReference type="AlphaFoldDB" id="A0A1S2VD97"/>
<evidence type="ECO:0000256" key="1">
    <source>
        <dbReference type="SAM" id="MobiDB-lite"/>
    </source>
</evidence>
<dbReference type="EMBL" id="MORL01000032">
    <property type="protein sequence ID" value="OIN55898.1"/>
    <property type="molecule type" value="Genomic_DNA"/>
</dbReference>
<feature type="region of interest" description="Disordered" evidence="1">
    <location>
        <begin position="1"/>
        <end position="58"/>
    </location>
</feature>
<dbReference type="Proteomes" id="UP000181790">
    <property type="component" value="Unassembled WGS sequence"/>
</dbReference>
<feature type="region of interest" description="Disordered" evidence="1">
    <location>
        <begin position="70"/>
        <end position="110"/>
    </location>
</feature>
<evidence type="ECO:0000259" key="2">
    <source>
        <dbReference type="Pfam" id="PF13568"/>
    </source>
</evidence>